<dbReference type="PANTHER" id="PTHR46481:SF10">
    <property type="entry name" value="ZINC FINGER BED DOMAIN-CONTAINING PROTEIN 39"/>
    <property type="match status" value="1"/>
</dbReference>
<dbReference type="GO" id="GO:0005634">
    <property type="term" value="C:nucleus"/>
    <property type="evidence" value="ECO:0007669"/>
    <property type="project" value="UniProtKB-SubCell"/>
</dbReference>
<evidence type="ECO:0000256" key="9">
    <source>
        <dbReference type="SAM" id="MobiDB-lite"/>
    </source>
</evidence>
<feature type="region of interest" description="Disordered" evidence="9">
    <location>
        <begin position="61"/>
        <end position="83"/>
    </location>
</feature>
<evidence type="ECO:0000256" key="2">
    <source>
        <dbReference type="ARBA" id="ARBA00022723"/>
    </source>
</evidence>
<comment type="subcellular location">
    <subcellularLocation>
        <location evidence="1">Nucleus</location>
    </subcellularLocation>
</comment>
<evidence type="ECO:0000256" key="8">
    <source>
        <dbReference type="PROSITE-ProRule" id="PRU00027"/>
    </source>
</evidence>
<reference evidence="11" key="1">
    <citation type="submission" date="2022-03" db="EMBL/GenBank/DDBJ databases">
        <authorList>
            <person name="Sayadi A."/>
        </authorList>
    </citation>
    <scope>NUCLEOTIDE SEQUENCE</scope>
</reference>
<dbReference type="InterPro" id="IPR036236">
    <property type="entry name" value="Znf_C2H2_sf"/>
</dbReference>
<evidence type="ECO:0000256" key="1">
    <source>
        <dbReference type="ARBA" id="ARBA00004123"/>
    </source>
</evidence>
<proteinExistence type="predicted"/>
<comment type="caution">
    <text evidence="11">The sequence shown here is derived from an EMBL/GenBank/DDBJ whole genome shotgun (WGS) entry which is preliminary data.</text>
</comment>
<dbReference type="SMART" id="SM00614">
    <property type="entry name" value="ZnF_BED"/>
    <property type="match status" value="1"/>
</dbReference>
<dbReference type="AlphaFoldDB" id="A0A9P0L6W2"/>
<keyword evidence="12" id="KW-1185">Reference proteome</keyword>
<sequence length="186" mass="20911">MAPAIKSIVWTFFQKTQDKKFAVCKLCQQQLKYFAGTSNLKQHLNRKHIIQYNEELSKENTISRDVDESGVNLPTGGESPNPRQVETVIDNLGSSSTHSVSAPVLDLSNIRQPGVAEASGSKVTNIPDPDPPRNVKRKRQLKLYGGTNMKDLPEEQKKEIDLSLLKMIVKDYQPLSIVEDIVFLDY</sequence>
<evidence type="ECO:0000256" key="6">
    <source>
        <dbReference type="ARBA" id="ARBA00023163"/>
    </source>
</evidence>
<accession>A0A9P0L6W2</accession>
<keyword evidence="5" id="KW-0805">Transcription regulation</keyword>
<evidence type="ECO:0000256" key="5">
    <source>
        <dbReference type="ARBA" id="ARBA00023015"/>
    </source>
</evidence>
<keyword evidence="6" id="KW-0804">Transcription</keyword>
<evidence type="ECO:0000256" key="4">
    <source>
        <dbReference type="ARBA" id="ARBA00022833"/>
    </source>
</evidence>
<keyword evidence="2" id="KW-0479">Metal-binding</keyword>
<protein>
    <recommendedName>
        <fullName evidence="10">BED-type domain-containing protein</fullName>
    </recommendedName>
</protein>
<dbReference type="InterPro" id="IPR052035">
    <property type="entry name" value="ZnF_BED_domain_contain"/>
</dbReference>
<feature type="domain" description="BED-type" evidence="10">
    <location>
        <begin position="4"/>
        <end position="55"/>
    </location>
</feature>
<dbReference type="GO" id="GO:0003677">
    <property type="term" value="F:DNA binding"/>
    <property type="evidence" value="ECO:0007669"/>
    <property type="project" value="InterPro"/>
</dbReference>
<dbReference type="PANTHER" id="PTHR46481">
    <property type="entry name" value="ZINC FINGER BED DOMAIN-CONTAINING PROTEIN 4"/>
    <property type="match status" value="1"/>
</dbReference>
<evidence type="ECO:0000256" key="7">
    <source>
        <dbReference type="ARBA" id="ARBA00023242"/>
    </source>
</evidence>
<keyword evidence="3 8" id="KW-0863">Zinc-finger</keyword>
<evidence type="ECO:0000313" key="12">
    <source>
        <dbReference type="Proteomes" id="UP001152888"/>
    </source>
</evidence>
<name>A0A9P0L6W2_ACAOB</name>
<dbReference type="InterPro" id="IPR003656">
    <property type="entry name" value="Znf_BED"/>
</dbReference>
<dbReference type="Pfam" id="PF02892">
    <property type="entry name" value="zf-BED"/>
    <property type="match status" value="1"/>
</dbReference>
<organism evidence="11 12">
    <name type="scientific">Acanthoscelides obtectus</name>
    <name type="common">Bean weevil</name>
    <name type="synonym">Bruchus obtectus</name>
    <dbReference type="NCBI Taxonomy" id="200917"/>
    <lineage>
        <taxon>Eukaryota</taxon>
        <taxon>Metazoa</taxon>
        <taxon>Ecdysozoa</taxon>
        <taxon>Arthropoda</taxon>
        <taxon>Hexapoda</taxon>
        <taxon>Insecta</taxon>
        <taxon>Pterygota</taxon>
        <taxon>Neoptera</taxon>
        <taxon>Endopterygota</taxon>
        <taxon>Coleoptera</taxon>
        <taxon>Polyphaga</taxon>
        <taxon>Cucujiformia</taxon>
        <taxon>Chrysomeloidea</taxon>
        <taxon>Chrysomelidae</taxon>
        <taxon>Bruchinae</taxon>
        <taxon>Bruchini</taxon>
        <taxon>Acanthoscelides</taxon>
    </lineage>
</organism>
<keyword evidence="7" id="KW-0539">Nucleus</keyword>
<evidence type="ECO:0000259" key="10">
    <source>
        <dbReference type="PROSITE" id="PS50808"/>
    </source>
</evidence>
<dbReference type="GO" id="GO:0009791">
    <property type="term" value="P:post-embryonic development"/>
    <property type="evidence" value="ECO:0007669"/>
    <property type="project" value="UniProtKB-ARBA"/>
</dbReference>
<evidence type="ECO:0000313" key="11">
    <source>
        <dbReference type="EMBL" id="CAH1988773.1"/>
    </source>
</evidence>
<dbReference type="EMBL" id="CAKOFQ010007050">
    <property type="protein sequence ID" value="CAH1988773.1"/>
    <property type="molecule type" value="Genomic_DNA"/>
</dbReference>
<dbReference type="SUPFAM" id="SSF57667">
    <property type="entry name" value="beta-beta-alpha zinc fingers"/>
    <property type="match status" value="1"/>
</dbReference>
<gene>
    <name evidence="11" type="ORF">ACAOBT_LOCUS18649</name>
</gene>
<dbReference type="OrthoDB" id="6733345at2759"/>
<dbReference type="PROSITE" id="PS50808">
    <property type="entry name" value="ZF_BED"/>
    <property type="match status" value="1"/>
</dbReference>
<dbReference type="Proteomes" id="UP001152888">
    <property type="component" value="Unassembled WGS sequence"/>
</dbReference>
<dbReference type="SUPFAM" id="SSF140996">
    <property type="entry name" value="Hermes dimerisation domain"/>
    <property type="match status" value="1"/>
</dbReference>
<keyword evidence="4" id="KW-0862">Zinc</keyword>
<feature type="region of interest" description="Disordered" evidence="9">
    <location>
        <begin position="116"/>
        <end position="135"/>
    </location>
</feature>
<evidence type="ECO:0000256" key="3">
    <source>
        <dbReference type="ARBA" id="ARBA00022771"/>
    </source>
</evidence>
<dbReference type="GO" id="GO:0008270">
    <property type="term" value="F:zinc ion binding"/>
    <property type="evidence" value="ECO:0007669"/>
    <property type="project" value="UniProtKB-KW"/>
</dbReference>